<feature type="region of interest" description="Disordered" evidence="1">
    <location>
        <begin position="1"/>
        <end position="31"/>
    </location>
</feature>
<gene>
    <name evidence="2" type="ORF">Hypma_007013</name>
</gene>
<organism evidence="2 3">
    <name type="scientific">Hypsizygus marmoreus</name>
    <name type="common">White beech mushroom</name>
    <name type="synonym">Agaricus marmoreus</name>
    <dbReference type="NCBI Taxonomy" id="39966"/>
    <lineage>
        <taxon>Eukaryota</taxon>
        <taxon>Fungi</taxon>
        <taxon>Dikarya</taxon>
        <taxon>Basidiomycota</taxon>
        <taxon>Agaricomycotina</taxon>
        <taxon>Agaricomycetes</taxon>
        <taxon>Agaricomycetidae</taxon>
        <taxon>Agaricales</taxon>
        <taxon>Tricholomatineae</taxon>
        <taxon>Lyophyllaceae</taxon>
        <taxon>Hypsizygus</taxon>
    </lineage>
</organism>
<feature type="region of interest" description="Disordered" evidence="1">
    <location>
        <begin position="59"/>
        <end position="86"/>
    </location>
</feature>
<proteinExistence type="predicted"/>
<keyword evidence="3" id="KW-1185">Reference proteome</keyword>
<reference evidence="2" key="1">
    <citation type="submission" date="2018-04" db="EMBL/GenBank/DDBJ databases">
        <title>Whole genome sequencing of Hypsizygus marmoreus.</title>
        <authorList>
            <person name="Choi I.-G."/>
            <person name="Min B."/>
            <person name="Kim J.-G."/>
            <person name="Kim S."/>
            <person name="Oh Y.-L."/>
            <person name="Kong W.-S."/>
            <person name="Park H."/>
            <person name="Jeong J."/>
            <person name="Song E.-S."/>
        </authorList>
    </citation>
    <scope>NUCLEOTIDE SEQUENCE [LARGE SCALE GENOMIC DNA]</scope>
    <source>
        <strain evidence="2">51987-8</strain>
    </source>
</reference>
<dbReference type="AlphaFoldDB" id="A0A369K918"/>
<protein>
    <submittedName>
        <fullName evidence="2">Uncharacterized protein</fullName>
    </submittedName>
</protein>
<comment type="caution">
    <text evidence="2">The sequence shown here is derived from an EMBL/GenBank/DDBJ whole genome shotgun (WGS) entry which is preliminary data.</text>
</comment>
<dbReference type="InParanoid" id="A0A369K918"/>
<evidence type="ECO:0000256" key="1">
    <source>
        <dbReference type="SAM" id="MobiDB-lite"/>
    </source>
</evidence>
<dbReference type="Proteomes" id="UP000076154">
    <property type="component" value="Unassembled WGS sequence"/>
</dbReference>
<accession>A0A369K918</accession>
<evidence type="ECO:0000313" key="3">
    <source>
        <dbReference type="Proteomes" id="UP000076154"/>
    </source>
</evidence>
<evidence type="ECO:0000313" key="2">
    <source>
        <dbReference type="EMBL" id="RDB30418.1"/>
    </source>
</evidence>
<name>A0A369K918_HYPMA</name>
<dbReference type="EMBL" id="LUEZ02000005">
    <property type="protein sequence ID" value="RDB30418.1"/>
    <property type="molecule type" value="Genomic_DNA"/>
</dbReference>
<feature type="compositionally biased region" description="Basic and acidic residues" evidence="1">
    <location>
        <begin position="70"/>
        <end position="79"/>
    </location>
</feature>
<sequence length="118" mass="12902">MTTHHGSKRNRWASTTNTGHTPYDATSACSGKTGTLRRSVYDEISETRNWCGVGEVERRMQRRRPGSGAEEGKVGKGEGARAVQSSSKTIAHLCLSRMAGSDRLLVVHDGWNACRDLV</sequence>
<feature type="compositionally biased region" description="Basic residues" evidence="1">
    <location>
        <begin position="1"/>
        <end position="11"/>
    </location>
</feature>